<evidence type="ECO:0000256" key="1">
    <source>
        <dbReference type="SAM" id="MobiDB-lite"/>
    </source>
</evidence>
<feature type="compositionally biased region" description="Pro residues" evidence="1">
    <location>
        <begin position="59"/>
        <end position="69"/>
    </location>
</feature>
<dbReference type="PROSITE" id="PS51257">
    <property type="entry name" value="PROKAR_LIPOPROTEIN"/>
    <property type="match status" value="1"/>
</dbReference>
<sequence>MKIDRHDREQPKGPVKLRFTPPLCLFAFGCVLVAVLFNQPLGGQPAQAEPPMTGQTTHPPAPDPSPPPAGNAVENTGDGSADSAADQQRAAALIDQVIDRLANGAAFDCKIRQRVRTAGREVLGVGTYLQVGGGTGQFSFQIEMHDGTGKHRLQQISDGRLAWTRTEVAGVISLSRVDVGWLDEGARTLRRNNRIKPSMMVGGPCEMLDSIRRDYDLKLGKSSLAGRSLLVVIGTLKQSRRDEITAIVDGAELPALFPTRVNVAIAQDDDPEINFGKGLPVRIEHFSDPIATSDAPQGELRSTLKKRQMISLLEFYSIRPVAPPPIQRFRFENQDTEIDFVNETGRYEDRFNIRVSAKERERYR</sequence>
<protein>
    <submittedName>
        <fullName evidence="2">Uncharacterized protein</fullName>
    </submittedName>
</protein>
<dbReference type="RefSeq" id="WP_145211507.1">
    <property type="nucleotide sequence ID" value="NZ_CP036432.1"/>
</dbReference>
<keyword evidence="3" id="KW-1185">Reference proteome</keyword>
<accession>A0ABX5XQB3</accession>
<proteinExistence type="predicted"/>
<reference evidence="2 3" key="1">
    <citation type="submission" date="2019-02" db="EMBL/GenBank/DDBJ databases">
        <title>Deep-cultivation of Planctomycetes and their phenomic and genomic characterization uncovers novel biology.</title>
        <authorList>
            <person name="Wiegand S."/>
            <person name="Jogler M."/>
            <person name="Boedeker C."/>
            <person name="Pinto D."/>
            <person name="Vollmers J."/>
            <person name="Rivas-Marin E."/>
            <person name="Kohn T."/>
            <person name="Peeters S.H."/>
            <person name="Heuer A."/>
            <person name="Rast P."/>
            <person name="Oberbeckmann S."/>
            <person name="Bunk B."/>
            <person name="Jeske O."/>
            <person name="Meyerdierks A."/>
            <person name="Storesund J.E."/>
            <person name="Kallscheuer N."/>
            <person name="Luecker S."/>
            <person name="Lage O.M."/>
            <person name="Pohl T."/>
            <person name="Merkel B.J."/>
            <person name="Hornburger P."/>
            <person name="Mueller R.-W."/>
            <person name="Bruemmer F."/>
            <person name="Labrenz M."/>
            <person name="Spormann A.M."/>
            <person name="Op den Camp H."/>
            <person name="Overmann J."/>
            <person name="Amann R."/>
            <person name="Jetten M.S.M."/>
            <person name="Mascher T."/>
            <person name="Medema M.H."/>
            <person name="Devos D.P."/>
            <person name="Kaster A.-K."/>
            <person name="Ovreas L."/>
            <person name="Rohde M."/>
            <person name="Galperin M.Y."/>
            <person name="Jogler C."/>
        </authorList>
    </citation>
    <scope>NUCLEOTIDE SEQUENCE [LARGE SCALE GENOMIC DNA]</scope>
    <source>
        <strain evidence="2 3">TBK1r</strain>
    </source>
</reference>
<organism evidence="2 3">
    <name type="scientific">Stieleria magnilauensis</name>
    <dbReference type="NCBI Taxonomy" id="2527963"/>
    <lineage>
        <taxon>Bacteria</taxon>
        <taxon>Pseudomonadati</taxon>
        <taxon>Planctomycetota</taxon>
        <taxon>Planctomycetia</taxon>
        <taxon>Pirellulales</taxon>
        <taxon>Pirellulaceae</taxon>
        <taxon>Stieleria</taxon>
    </lineage>
</organism>
<evidence type="ECO:0000313" key="3">
    <source>
        <dbReference type="Proteomes" id="UP000318081"/>
    </source>
</evidence>
<name>A0ABX5XQB3_9BACT</name>
<dbReference type="EMBL" id="CP036432">
    <property type="protein sequence ID" value="QDV83937.1"/>
    <property type="molecule type" value="Genomic_DNA"/>
</dbReference>
<dbReference type="Proteomes" id="UP000318081">
    <property type="component" value="Chromosome"/>
</dbReference>
<evidence type="ECO:0000313" key="2">
    <source>
        <dbReference type="EMBL" id="QDV83937.1"/>
    </source>
</evidence>
<feature type="region of interest" description="Disordered" evidence="1">
    <location>
        <begin position="45"/>
        <end position="88"/>
    </location>
</feature>
<gene>
    <name evidence="2" type="ORF">TBK1r_28800</name>
</gene>